<proteinExistence type="predicted"/>
<accession>A0ACC0WGF5</accession>
<protein>
    <submittedName>
        <fullName evidence="1">Uncharacterized protein</fullName>
    </submittedName>
</protein>
<keyword evidence="2" id="KW-1185">Reference proteome</keyword>
<evidence type="ECO:0000313" key="2">
    <source>
        <dbReference type="Proteomes" id="UP001163321"/>
    </source>
</evidence>
<gene>
    <name evidence="1" type="ORF">PsorP6_013115</name>
</gene>
<evidence type="ECO:0000313" key="1">
    <source>
        <dbReference type="EMBL" id="KAI9917165.1"/>
    </source>
</evidence>
<organism evidence="1 2">
    <name type="scientific">Peronosclerospora sorghi</name>
    <dbReference type="NCBI Taxonomy" id="230839"/>
    <lineage>
        <taxon>Eukaryota</taxon>
        <taxon>Sar</taxon>
        <taxon>Stramenopiles</taxon>
        <taxon>Oomycota</taxon>
        <taxon>Peronosporomycetes</taxon>
        <taxon>Peronosporales</taxon>
        <taxon>Peronosporaceae</taxon>
        <taxon>Peronosclerospora</taxon>
    </lineage>
</organism>
<name>A0ACC0WGF5_9STRA</name>
<sequence>MTSSTERKRSFMRRFAEGSLRTTIAKRVSVEGLTIVDVPVDIHAGEVVVEKDNLGGNSSVAARFGLCR</sequence>
<comment type="caution">
    <text evidence="1">The sequence shown here is derived from an EMBL/GenBank/DDBJ whole genome shotgun (WGS) entry which is preliminary data.</text>
</comment>
<dbReference type="Proteomes" id="UP001163321">
    <property type="component" value="Chromosome 13"/>
</dbReference>
<reference evidence="1 2" key="1">
    <citation type="journal article" date="2022" name="bioRxiv">
        <title>The genome of the oomycete Peronosclerospora sorghi, a cosmopolitan pathogen of maize and sorghum, is inflated with dispersed pseudogenes.</title>
        <authorList>
            <person name="Fletcher K."/>
            <person name="Martin F."/>
            <person name="Isakeit T."/>
            <person name="Cavanaugh K."/>
            <person name="Magill C."/>
            <person name="Michelmore R."/>
        </authorList>
    </citation>
    <scope>NUCLEOTIDE SEQUENCE [LARGE SCALE GENOMIC DNA]</scope>
    <source>
        <strain evidence="1">P6</strain>
    </source>
</reference>
<dbReference type="EMBL" id="CM047592">
    <property type="protein sequence ID" value="KAI9917165.1"/>
    <property type="molecule type" value="Genomic_DNA"/>
</dbReference>